<protein>
    <recommendedName>
        <fullName evidence="9">Peptidase S1 domain-containing protein</fullName>
    </recommendedName>
</protein>
<dbReference type="PROSITE" id="PS50240">
    <property type="entry name" value="TRYPSIN_DOM"/>
    <property type="match status" value="1"/>
</dbReference>
<keyword evidence="7" id="KW-0325">Glycoprotein</keyword>
<keyword evidence="3" id="KW-0378">Hydrolase</keyword>
<evidence type="ECO:0000259" key="9">
    <source>
        <dbReference type="PROSITE" id="PS50240"/>
    </source>
</evidence>
<feature type="region of interest" description="Disordered" evidence="8">
    <location>
        <begin position="1"/>
        <end position="40"/>
    </location>
</feature>
<feature type="domain" description="Peptidase S1" evidence="9">
    <location>
        <begin position="34"/>
        <end position="274"/>
    </location>
</feature>
<dbReference type="CDD" id="cd00190">
    <property type="entry name" value="Tryp_SPc"/>
    <property type="match status" value="1"/>
</dbReference>
<evidence type="ECO:0000256" key="6">
    <source>
        <dbReference type="ARBA" id="ARBA00023157"/>
    </source>
</evidence>
<dbReference type="PROSITE" id="PS00135">
    <property type="entry name" value="TRYPSIN_SER"/>
    <property type="match status" value="1"/>
</dbReference>
<evidence type="ECO:0000256" key="8">
    <source>
        <dbReference type="SAM" id="MobiDB-lite"/>
    </source>
</evidence>
<evidence type="ECO:0000313" key="11">
    <source>
        <dbReference type="Proteomes" id="UP000694720"/>
    </source>
</evidence>
<organism evidence="10 11">
    <name type="scientific">Sus scrofa</name>
    <name type="common">Pig</name>
    <dbReference type="NCBI Taxonomy" id="9823"/>
    <lineage>
        <taxon>Eukaryota</taxon>
        <taxon>Metazoa</taxon>
        <taxon>Chordata</taxon>
        <taxon>Craniata</taxon>
        <taxon>Vertebrata</taxon>
        <taxon>Euteleostomi</taxon>
        <taxon>Mammalia</taxon>
        <taxon>Eutheria</taxon>
        <taxon>Laurasiatheria</taxon>
        <taxon>Artiodactyla</taxon>
        <taxon>Suina</taxon>
        <taxon>Suidae</taxon>
        <taxon>Sus</taxon>
    </lineage>
</organism>
<dbReference type="Proteomes" id="UP000694720">
    <property type="component" value="Unplaced"/>
</dbReference>
<dbReference type="PRINTS" id="PR00722">
    <property type="entry name" value="CHYMOTRYPSIN"/>
</dbReference>
<keyword evidence="5" id="KW-0865">Zymogen</keyword>
<dbReference type="InterPro" id="IPR009003">
    <property type="entry name" value="Peptidase_S1_PA"/>
</dbReference>
<dbReference type="InterPro" id="IPR033116">
    <property type="entry name" value="TRYPSIN_SER"/>
</dbReference>
<dbReference type="PANTHER" id="PTHR24253:SF144">
    <property type="entry name" value="CHYMOTRYPSIN-LIKE PROTEASE CTRL-1-RELATED"/>
    <property type="match status" value="1"/>
</dbReference>
<evidence type="ECO:0000256" key="3">
    <source>
        <dbReference type="ARBA" id="ARBA00022801"/>
    </source>
</evidence>
<dbReference type="Gene3D" id="2.40.10.10">
    <property type="entry name" value="Trypsin-like serine proteases"/>
    <property type="match status" value="2"/>
</dbReference>
<proteinExistence type="predicted"/>
<evidence type="ECO:0000256" key="5">
    <source>
        <dbReference type="ARBA" id="ARBA00023145"/>
    </source>
</evidence>
<evidence type="ECO:0000256" key="4">
    <source>
        <dbReference type="ARBA" id="ARBA00022825"/>
    </source>
</evidence>
<evidence type="ECO:0000256" key="2">
    <source>
        <dbReference type="ARBA" id="ARBA00022729"/>
    </source>
</evidence>
<dbReference type="Pfam" id="PF00089">
    <property type="entry name" value="Trypsin"/>
    <property type="match status" value="1"/>
</dbReference>
<name>A0A8D1ALF0_PIG</name>
<evidence type="ECO:0000256" key="7">
    <source>
        <dbReference type="ARBA" id="ARBA00023180"/>
    </source>
</evidence>
<feature type="region of interest" description="Disordered" evidence="8">
    <location>
        <begin position="68"/>
        <end position="88"/>
    </location>
</feature>
<dbReference type="InterPro" id="IPR001254">
    <property type="entry name" value="Trypsin_dom"/>
</dbReference>
<dbReference type="Ensembl" id="ENSSSCT00035076932.1">
    <property type="protein sequence ID" value="ENSSSCP00035031447.1"/>
    <property type="gene ID" value="ENSSSCG00035057524.1"/>
</dbReference>
<evidence type="ECO:0000313" key="10">
    <source>
        <dbReference type="Ensembl" id="ENSSSCP00035031447.1"/>
    </source>
</evidence>
<evidence type="ECO:0000256" key="1">
    <source>
        <dbReference type="ARBA" id="ARBA00022670"/>
    </source>
</evidence>
<keyword evidence="4" id="KW-0720">Serine protease</keyword>
<dbReference type="InterPro" id="IPR001314">
    <property type="entry name" value="Peptidase_S1A"/>
</dbReference>
<gene>
    <name evidence="10" type="primary">LOC396700</name>
</gene>
<dbReference type="GO" id="GO:0006508">
    <property type="term" value="P:proteolysis"/>
    <property type="evidence" value="ECO:0007669"/>
    <property type="project" value="UniProtKB-KW"/>
</dbReference>
<accession>A0A8D1ALF0</accession>
<keyword evidence="6" id="KW-1015">Disulfide bond</keyword>
<reference evidence="10" key="1">
    <citation type="submission" date="2025-08" db="UniProtKB">
        <authorList>
            <consortium name="Ensembl"/>
        </authorList>
    </citation>
    <scope>IDENTIFICATION</scope>
</reference>
<keyword evidence="2" id="KW-0732">Signal</keyword>
<keyword evidence="1" id="KW-0645">Protease</keyword>
<dbReference type="SMART" id="SM00020">
    <property type="entry name" value="Tryp_SPc"/>
    <property type="match status" value="1"/>
</dbReference>
<dbReference type="SUPFAM" id="SSF50494">
    <property type="entry name" value="Trypsin-like serine proteases"/>
    <property type="match status" value="1"/>
</dbReference>
<sequence>RLNLEVPLAGQPEELQGETRPVDAPLWGVPRPPPVGADGRPLRRLVSSARPSPGLAASGAEGLAGGGCYGFLRPPNPRPPTSRHNLKPQDVRVQVGQLKLYDGDQLTKVKQIIRHPKYLGFAKGGADIALLQLEAPLTLSARVNVVGTPSATLKVPKGKRCSVTGWGNIKHNLSLPPPYHLQEVEVPIVANKVCNKHYRTGPNSKPIKADMLCAGSKGLDSCQGDSGGPLMCSWNGTWVQVGIVSWGRGCGLHNFPGVYIRVMSYVSWIYQYVPRSPGP</sequence>
<dbReference type="AlphaFoldDB" id="A0A8D1ALF0"/>
<dbReference type="FunFam" id="2.40.10.10:FF:000016">
    <property type="entry name" value="Tryptase beta-2"/>
    <property type="match status" value="1"/>
</dbReference>
<dbReference type="GO" id="GO:0004252">
    <property type="term" value="F:serine-type endopeptidase activity"/>
    <property type="evidence" value="ECO:0007669"/>
    <property type="project" value="InterPro"/>
</dbReference>
<dbReference type="InterPro" id="IPR043504">
    <property type="entry name" value="Peptidase_S1_PA_chymotrypsin"/>
</dbReference>
<dbReference type="PANTHER" id="PTHR24253">
    <property type="entry name" value="TRANSMEMBRANE PROTEASE SERINE"/>
    <property type="match status" value="1"/>
</dbReference>